<dbReference type="InterPro" id="IPR029063">
    <property type="entry name" value="SAM-dependent_MTases_sf"/>
</dbReference>
<name>A0A937F6S3_9BACT</name>
<evidence type="ECO:0000313" key="2">
    <source>
        <dbReference type="EMBL" id="MBL3656062.1"/>
    </source>
</evidence>
<keyword evidence="3" id="KW-1185">Reference proteome</keyword>
<proteinExistence type="predicted"/>
<dbReference type="GO" id="GO:0008757">
    <property type="term" value="F:S-adenosylmethionine-dependent methyltransferase activity"/>
    <property type="evidence" value="ECO:0007669"/>
    <property type="project" value="InterPro"/>
</dbReference>
<keyword evidence="2" id="KW-0489">Methyltransferase</keyword>
<sequence length="230" mass="26473">MPEDVYGQALLDYHNGTFEPPLLIHNNYGEPEEMPVEVFFREPDDLSDMENYAIELCDGVVLDVGAGAGVHTLILQDMHHTVALDSSKKACKVMSQRGVKNIVHCDLLKYRPDRKYDTILMLMNGTGILGTLRAFKNFLTFARTLLAENGRIIIDSSDIEYLYEEGEYPDYYYGQVEYQFEYKQEQGELFKWLYIDQDTLQRVAAEVGWATYVVFEGEEDEYLAVLQPFS</sequence>
<reference evidence="2" key="1">
    <citation type="submission" date="2021-01" db="EMBL/GenBank/DDBJ databases">
        <title>Fulvivirga kasyanovii gen. nov., sp nov., a novel member of the phylum Bacteroidetes isolated from seawater in a mussel farm.</title>
        <authorList>
            <person name="Zhao L.-H."/>
            <person name="Wang Z.-J."/>
        </authorList>
    </citation>
    <scope>NUCLEOTIDE SEQUENCE</scope>
    <source>
        <strain evidence="2">2943</strain>
    </source>
</reference>
<comment type="caution">
    <text evidence="2">The sequence shown here is derived from an EMBL/GenBank/DDBJ whole genome shotgun (WGS) entry which is preliminary data.</text>
</comment>
<feature type="domain" description="Methyltransferase type 11" evidence="1">
    <location>
        <begin position="62"/>
        <end position="154"/>
    </location>
</feature>
<evidence type="ECO:0000259" key="1">
    <source>
        <dbReference type="Pfam" id="PF08241"/>
    </source>
</evidence>
<dbReference type="AlphaFoldDB" id="A0A937F6S3"/>
<protein>
    <submittedName>
        <fullName evidence="2">Class I SAM-dependent methyltransferase</fullName>
    </submittedName>
</protein>
<dbReference type="GO" id="GO:0032259">
    <property type="term" value="P:methylation"/>
    <property type="evidence" value="ECO:0007669"/>
    <property type="project" value="UniProtKB-KW"/>
</dbReference>
<dbReference type="EMBL" id="JAESIY010000004">
    <property type="protein sequence ID" value="MBL3656062.1"/>
    <property type="molecule type" value="Genomic_DNA"/>
</dbReference>
<dbReference type="Proteomes" id="UP000659388">
    <property type="component" value="Unassembled WGS sequence"/>
</dbReference>
<dbReference type="RefSeq" id="WP_202243843.1">
    <property type="nucleotide sequence ID" value="NZ_JAESIY010000004.1"/>
</dbReference>
<gene>
    <name evidence="2" type="ORF">JL102_07975</name>
</gene>
<evidence type="ECO:0000313" key="3">
    <source>
        <dbReference type="Proteomes" id="UP000659388"/>
    </source>
</evidence>
<keyword evidence="2" id="KW-0808">Transferase</keyword>
<dbReference type="Pfam" id="PF08241">
    <property type="entry name" value="Methyltransf_11"/>
    <property type="match status" value="1"/>
</dbReference>
<organism evidence="2 3">
    <name type="scientific">Fulvivirga sediminis</name>
    <dbReference type="NCBI Taxonomy" id="2803949"/>
    <lineage>
        <taxon>Bacteria</taxon>
        <taxon>Pseudomonadati</taxon>
        <taxon>Bacteroidota</taxon>
        <taxon>Cytophagia</taxon>
        <taxon>Cytophagales</taxon>
        <taxon>Fulvivirgaceae</taxon>
        <taxon>Fulvivirga</taxon>
    </lineage>
</organism>
<dbReference type="InterPro" id="IPR013216">
    <property type="entry name" value="Methyltransf_11"/>
</dbReference>
<accession>A0A937F6S3</accession>
<dbReference type="CDD" id="cd02440">
    <property type="entry name" value="AdoMet_MTases"/>
    <property type="match status" value="1"/>
</dbReference>
<dbReference type="SUPFAM" id="SSF53335">
    <property type="entry name" value="S-adenosyl-L-methionine-dependent methyltransferases"/>
    <property type="match status" value="1"/>
</dbReference>
<dbReference type="Gene3D" id="3.40.50.150">
    <property type="entry name" value="Vaccinia Virus protein VP39"/>
    <property type="match status" value="1"/>
</dbReference>